<dbReference type="InterPro" id="IPR018090">
    <property type="entry name" value="Pyrmidine_PPas_bac/euk"/>
</dbReference>
<reference evidence="8" key="2">
    <citation type="submission" date="2025-09" db="UniProtKB">
        <authorList>
            <consortium name="Ensembl"/>
        </authorList>
    </citation>
    <scope>IDENTIFICATION</scope>
</reference>
<dbReference type="GO" id="GO:0051969">
    <property type="term" value="P:regulation of transmission of nerve impulse"/>
    <property type="evidence" value="ECO:0007669"/>
    <property type="project" value="Ensembl"/>
</dbReference>
<gene>
    <name evidence="8" type="primary">TYMP</name>
</gene>
<proteinExistence type="inferred from homology"/>
<dbReference type="GO" id="GO:0004645">
    <property type="term" value="F:1,4-alpha-oligoglucan phosphorylase activity"/>
    <property type="evidence" value="ECO:0007669"/>
    <property type="project" value="InterPro"/>
</dbReference>
<dbReference type="Gene3D" id="1.20.970.10">
    <property type="entry name" value="Transferase, Pyrimidine Nucleoside Phosphorylase, Chain C"/>
    <property type="match status" value="1"/>
</dbReference>
<comment type="similarity">
    <text evidence="1 5">Belongs to the thymidine/pyrimidine-nucleoside phosphorylase family.</text>
</comment>
<dbReference type="NCBIfam" id="NF004490">
    <property type="entry name" value="PRK05820.1"/>
    <property type="match status" value="1"/>
</dbReference>
<evidence type="ECO:0000259" key="7">
    <source>
        <dbReference type="SMART" id="SM00941"/>
    </source>
</evidence>
<dbReference type="PROSITE" id="PS00647">
    <property type="entry name" value="THYMID_PHOSPHORYLASE"/>
    <property type="match status" value="1"/>
</dbReference>
<evidence type="ECO:0000256" key="2">
    <source>
        <dbReference type="ARBA" id="ARBA00011738"/>
    </source>
</evidence>
<dbReference type="GO" id="GO:0042803">
    <property type="term" value="F:protein homodimerization activity"/>
    <property type="evidence" value="ECO:0007669"/>
    <property type="project" value="Ensembl"/>
</dbReference>
<organism evidence="8 9">
    <name type="scientific">Laticauda laticaudata</name>
    <name type="common">Blue-ringed sea krait</name>
    <name type="synonym">Blue-lipped sea krait</name>
    <dbReference type="NCBI Taxonomy" id="8630"/>
    <lineage>
        <taxon>Eukaryota</taxon>
        <taxon>Metazoa</taxon>
        <taxon>Chordata</taxon>
        <taxon>Craniata</taxon>
        <taxon>Vertebrata</taxon>
        <taxon>Euteleostomi</taxon>
        <taxon>Lepidosauria</taxon>
        <taxon>Squamata</taxon>
        <taxon>Bifurcata</taxon>
        <taxon>Unidentata</taxon>
        <taxon>Episquamata</taxon>
        <taxon>Toxicofera</taxon>
        <taxon>Serpentes</taxon>
        <taxon>Colubroidea</taxon>
        <taxon>Elapidae</taxon>
        <taxon>Laticaudinae</taxon>
        <taxon>Laticauda</taxon>
    </lineage>
</organism>
<dbReference type="Gene3D" id="3.90.1170.30">
    <property type="entry name" value="Pyrimidine nucleoside phosphorylase-like, C-terminal domain"/>
    <property type="match status" value="1"/>
</dbReference>
<evidence type="ECO:0000256" key="3">
    <source>
        <dbReference type="ARBA" id="ARBA00022676"/>
    </source>
</evidence>
<dbReference type="InterPro" id="IPR017459">
    <property type="entry name" value="Glycosyl_Trfase_fam3_N_dom"/>
</dbReference>
<sequence>MAPEEGGQISIPEIIRKKRDGETLQQEEIRYFVQTLGSGRSREGQIGAMLMAIRLKGMEPSETVVLTREIAASGTTLDWPAQWRGLLVDKHSTGGVGDKVSLPLAPALAACGCKVPMISGRGLGHTGGTLDKLESVPGFSVSQSPEQMKEILERIGCCIVEQSQYLVPADKVLYALRDVTATVDSLPLIISSILSKKMVEKLSALVLDVKFGSAALYHTLESAEQLARNLVSIGNQLGMKTAAVLSRMDEPVGGRVGNSLEVLEALQCLEGGGPGDLRELVTTLGGLLLWQSGRASSVPTGATQIGQVLDNGAALHTFQAMLQAQGVEAEVSRLLCEGTEEQRLAVLKVAGTQEELRAPEEGMEWARALPIAQVLHGLGAGRTQEGQPVNLRVGAELLVSTGKRVAKGTPWIRIHHDAPRLSQTHRETLEKALILGDVEPFTPAAKVVKILLPPGESAMPGSQRERKGVPEKVQAEGPWE</sequence>
<comment type="catalytic activity">
    <reaction evidence="5">
        <text>thymidine + phosphate = 2-deoxy-alpha-D-ribose 1-phosphate + thymine</text>
        <dbReference type="Rhea" id="RHEA:16037"/>
        <dbReference type="ChEBI" id="CHEBI:17748"/>
        <dbReference type="ChEBI" id="CHEBI:17821"/>
        <dbReference type="ChEBI" id="CHEBI:43474"/>
        <dbReference type="ChEBI" id="CHEBI:57259"/>
        <dbReference type="EC" id="2.4.2.4"/>
    </reaction>
</comment>
<evidence type="ECO:0000256" key="5">
    <source>
        <dbReference type="PIRNR" id="PIRNR000478"/>
    </source>
</evidence>
<comment type="function">
    <text evidence="5">Catalyzes the reversible phosphorolysis of thymidine. The produced molecules are then utilized as carbon and energy sources or in the rescue of pyrimidine bases for nucleotide synthesis.</text>
</comment>
<dbReference type="GO" id="GO:0006213">
    <property type="term" value="P:pyrimidine nucleoside metabolic process"/>
    <property type="evidence" value="ECO:0007669"/>
    <property type="project" value="UniProtKB-UniRule"/>
</dbReference>
<dbReference type="InterPro" id="IPR017872">
    <property type="entry name" value="Pyrmidine_PPase_CS"/>
</dbReference>
<evidence type="ECO:0000256" key="1">
    <source>
        <dbReference type="ARBA" id="ARBA00006915"/>
    </source>
</evidence>
<dbReference type="InterPro" id="IPR035902">
    <property type="entry name" value="Nuc_phospho_transferase"/>
</dbReference>
<dbReference type="Ensembl" id="ENSLLTT00000008522.1">
    <property type="protein sequence ID" value="ENSLLTP00000008215.1"/>
    <property type="gene ID" value="ENSLLTG00000006223.1"/>
</dbReference>
<keyword evidence="3 5" id="KW-0328">Glycosyltransferase</keyword>
<dbReference type="GO" id="GO:0031641">
    <property type="term" value="P:regulation of myelination"/>
    <property type="evidence" value="ECO:0007669"/>
    <property type="project" value="Ensembl"/>
</dbReference>
<reference evidence="8" key="1">
    <citation type="submission" date="2025-08" db="UniProtKB">
        <authorList>
            <consortium name="Ensembl"/>
        </authorList>
    </citation>
    <scope>IDENTIFICATION</scope>
</reference>
<dbReference type="Pfam" id="PF02885">
    <property type="entry name" value="Glycos_trans_3N"/>
    <property type="match status" value="1"/>
</dbReference>
<dbReference type="InterPro" id="IPR000312">
    <property type="entry name" value="Glycosyl_Trfase_fam3"/>
</dbReference>
<evidence type="ECO:0000313" key="9">
    <source>
        <dbReference type="Proteomes" id="UP000694406"/>
    </source>
</evidence>
<dbReference type="InterPro" id="IPR000053">
    <property type="entry name" value="Thymidine/pyrmidine_PPase"/>
</dbReference>
<evidence type="ECO:0000256" key="4">
    <source>
        <dbReference type="ARBA" id="ARBA00022679"/>
    </source>
</evidence>
<keyword evidence="9" id="KW-1185">Reference proteome</keyword>
<dbReference type="Pfam" id="PF07831">
    <property type="entry name" value="PYNP_C"/>
    <property type="match status" value="1"/>
</dbReference>
<dbReference type="Proteomes" id="UP000694406">
    <property type="component" value="Unplaced"/>
</dbReference>
<dbReference type="GO" id="GO:0009032">
    <property type="term" value="F:thymidine phosphorylase activity"/>
    <property type="evidence" value="ECO:0007669"/>
    <property type="project" value="UniProtKB-UniRule"/>
</dbReference>
<dbReference type="SUPFAM" id="SSF54680">
    <property type="entry name" value="Pyrimidine nucleoside phosphorylase C-terminal domain"/>
    <property type="match status" value="1"/>
</dbReference>
<feature type="domain" description="Pyrimidine nucleoside phosphorylase C-terminal" evidence="7">
    <location>
        <begin position="362"/>
        <end position="436"/>
    </location>
</feature>
<dbReference type="Pfam" id="PF00591">
    <property type="entry name" value="Glycos_transf_3"/>
    <property type="match status" value="1"/>
</dbReference>
<dbReference type="Gene3D" id="3.40.1030.10">
    <property type="entry name" value="Nucleoside phosphorylase/phosphoribosyltransferase catalytic domain"/>
    <property type="match status" value="1"/>
</dbReference>
<dbReference type="FunFam" id="3.40.1030.10:FF:000003">
    <property type="entry name" value="Pyrimidine-nucleoside phosphorylase"/>
    <property type="match status" value="1"/>
</dbReference>
<dbReference type="PANTHER" id="PTHR10515">
    <property type="entry name" value="THYMIDINE PHOSPHORYLASE"/>
    <property type="match status" value="1"/>
</dbReference>
<accession>A0A8C5RVL9</accession>
<dbReference type="AlphaFoldDB" id="A0A8C5RVL9"/>
<dbReference type="NCBIfam" id="TIGR02644">
    <property type="entry name" value="Y_phosphoryl"/>
    <property type="match status" value="1"/>
</dbReference>
<dbReference type="GO" id="GO:0006206">
    <property type="term" value="P:pyrimidine nucleobase metabolic process"/>
    <property type="evidence" value="ECO:0007669"/>
    <property type="project" value="InterPro"/>
</dbReference>
<dbReference type="InterPro" id="IPR036566">
    <property type="entry name" value="PYNP-like_C_sf"/>
</dbReference>
<dbReference type="PANTHER" id="PTHR10515:SF0">
    <property type="entry name" value="THYMIDINE PHOSPHORYLASE"/>
    <property type="match status" value="1"/>
</dbReference>
<dbReference type="GeneTree" id="ENSGT00390000009250"/>
<dbReference type="GO" id="GO:0005829">
    <property type="term" value="C:cytosol"/>
    <property type="evidence" value="ECO:0007669"/>
    <property type="project" value="TreeGrafter"/>
</dbReference>
<evidence type="ECO:0000256" key="6">
    <source>
        <dbReference type="SAM" id="MobiDB-lite"/>
    </source>
</evidence>
<dbReference type="PIRSF" id="PIRSF000478">
    <property type="entry name" value="TP_PyNP"/>
    <property type="match status" value="1"/>
</dbReference>
<comment type="subunit">
    <text evidence="2 5">Homodimer.</text>
</comment>
<keyword evidence="4 5" id="KW-0808">Transferase</keyword>
<dbReference type="SMART" id="SM00941">
    <property type="entry name" value="PYNP_C"/>
    <property type="match status" value="1"/>
</dbReference>
<feature type="region of interest" description="Disordered" evidence="6">
    <location>
        <begin position="454"/>
        <end position="480"/>
    </location>
</feature>
<dbReference type="InterPro" id="IPR036320">
    <property type="entry name" value="Glycosyl_Trfase_fam3_N_dom_sf"/>
</dbReference>
<comment type="pathway">
    <text evidence="5">Pyrimidine metabolism; dTMP biosynthesis via salvage pathway; dTMP from thymine: step 1/2.</text>
</comment>
<dbReference type="EC" id="2.4.2.4" evidence="5"/>
<feature type="compositionally biased region" description="Basic and acidic residues" evidence="6">
    <location>
        <begin position="463"/>
        <end position="474"/>
    </location>
</feature>
<dbReference type="GO" id="GO:1905333">
    <property type="term" value="P:regulation of gastric motility"/>
    <property type="evidence" value="ECO:0007669"/>
    <property type="project" value="Ensembl"/>
</dbReference>
<protein>
    <recommendedName>
        <fullName evidence="5">Thymidine phosphorylase</fullName>
        <shortName evidence="5">TP</shortName>
        <ecNumber evidence="5">2.4.2.4</ecNumber>
    </recommendedName>
    <alternativeName>
        <fullName evidence="5">TdRPase</fullName>
    </alternativeName>
</protein>
<evidence type="ECO:0000313" key="8">
    <source>
        <dbReference type="Ensembl" id="ENSLLTP00000008215.1"/>
    </source>
</evidence>
<dbReference type="InterPro" id="IPR013102">
    <property type="entry name" value="PYNP_C"/>
</dbReference>
<dbReference type="SUPFAM" id="SSF52418">
    <property type="entry name" value="Nucleoside phosphorylase/phosphoribosyltransferase catalytic domain"/>
    <property type="match status" value="1"/>
</dbReference>
<name>A0A8C5RVL9_LATLA</name>
<dbReference type="SUPFAM" id="SSF47648">
    <property type="entry name" value="Nucleoside phosphorylase/phosphoribosyltransferase N-terminal domain"/>
    <property type="match status" value="1"/>
</dbReference>
<dbReference type="UniPathway" id="UPA00578">
    <property type="reaction ID" value="UER00638"/>
</dbReference>